<evidence type="ECO:0000313" key="1">
    <source>
        <dbReference type="EMBL" id="KAG8196260.1"/>
    </source>
</evidence>
<accession>A0AAV6VHK4</accession>
<dbReference type="AlphaFoldDB" id="A0AAV6VHK4"/>
<protein>
    <submittedName>
        <fullName evidence="1">Uncharacterized protein</fullName>
    </submittedName>
</protein>
<name>A0AAV6VHK4_9ARAC</name>
<organism evidence="1 2">
    <name type="scientific">Oedothorax gibbosus</name>
    <dbReference type="NCBI Taxonomy" id="931172"/>
    <lineage>
        <taxon>Eukaryota</taxon>
        <taxon>Metazoa</taxon>
        <taxon>Ecdysozoa</taxon>
        <taxon>Arthropoda</taxon>
        <taxon>Chelicerata</taxon>
        <taxon>Arachnida</taxon>
        <taxon>Araneae</taxon>
        <taxon>Araneomorphae</taxon>
        <taxon>Entelegynae</taxon>
        <taxon>Araneoidea</taxon>
        <taxon>Linyphiidae</taxon>
        <taxon>Erigoninae</taxon>
        <taxon>Oedothorax</taxon>
    </lineage>
</organism>
<sequence length="208" mass="23882">MKVVKDDSKVSQSPISEDAILTADKLIKWAVAARKQHVKMLRFKLHSVRGKSEVGLIKSELCTSVEEKYKSLTGKSLHTCSSEPFYVEPTYKDFTDRNFPIAVGIDGKCYNIFNSATMGNLSKKPFVEHSDEESKQPSVWCVGSSVYFFRNSSGWKEQERRHNVLQRLQEQTEKWEILPESPGVLRKFLPHYSNRRSWTTNILHGPKS</sequence>
<evidence type="ECO:0000313" key="2">
    <source>
        <dbReference type="Proteomes" id="UP000827092"/>
    </source>
</evidence>
<proteinExistence type="predicted"/>
<dbReference type="Proteomes" id="UP000827092">
    <property type="component" value="Unassembled WGS sequence"/>
</dbReference>
<keyword evidence="2" id="KW-1185">Reference proteome</keyword>
<gene>
    <name evidence="1" type="ORF">JTE90_023816</name>
</gene>
<comment type="caution">
    <text evidence="1">The sequence shown here is derived from an EMBL/GenBank/DDBJ whole genome shotgun (WGS) entry which is preliminary data.</text>
</comment>
<dbReference type="EMBL" id="JAFNEN010000073">
    <property type="protein sequence ID" value="KAG8196260.1"/>
    <property type="molecule type" value="Genomic_DNA"/>
</dbReference>
<reference evidence="1 2" key="1">
    <citation type="journal article" date="2022" name="Nat. Ecol. Evol.">
        <title>A masculinizing supergene underlies an exaggerated male reproductive morph in a spider.</title>
        <authorList>
            <person name="Hendrickx F."/>
            <person name="De Corte Z."/>
            <person name="Sonet G."/>
            <person name="Van Belleghem S.M."/>
            <person name="Kostlbacher S."/>
            <person name="Vangestel C."/>
        </authorList>
    </citation>
    <scope>NUCLEOTIDE SEQUENCE [LARGE SCALE GENOMIC DNA]</scope>
    <source>
        <strain evidence="1">W744_W776</strain>
    </source>
</reference>